<reference evidence="2" key="1">
    <citation type="journal article" date="2012" name="Nature">
        <title>Algal genomes reveal evolutionary mosaicism and the fate of nucleomorphs.</title>
        <authorList>
            <consortium name="DOE Joint Genome Institute"/>
            <person name="Curtis B.A."/>
            <person name="Tanifuji G."/>
            <person name="Burki F."/>
            <person name="Gruber A."/>
            <person name="Irimia M."/>
            <person name="Maruyama S."/>
            <person name="Arias M.C."/>
            <person name="Ball S.G."/>
            <person name="Gile G.H."/>
            <person name="Hirakawa Y."/>
            <person name="Hopkins J.F."/>
            <person name="Kuo A."/>
            <person name="Rensing S.A."/>
            <person name="Schmutz J."/>
            <person name="Symeonidi A."/>
            <person name="Elias M."/>
            <person name="Eveleigh R.J."/>
            <person name="Herman E.K."/>
            <person name="Klute M.J."/>
            <person name="Nakayama T."/>
            <person name="Obornik M."/>
            <person name="Reyes-Prieto A."/>
            <person name="Armbrust E.V."/>
            <person name="Aves S.J."/>
            <person name="Beiko R.G."/>
            <person name="Coutinho P."/>
            <person name="Dacks J.B."/>
            <person name="Durnford D.G."/>
            <person name="Fast N.M."/>
            <person name="Green B.R."/>
            <person name="Grisdale C.J."/>
            <person name="Hempel F."/>
            <person name="Henrissat B."/>
            <person name="Hoppner M.P."/>
            <person name="Ishida K."/>
            <person name="Kim E."/>
            <person name="Koreny L."/>
            <person name="Kroth P.G."/>
            <person name="Liu Y."/>
            <person name="Malik S.B."/>
            <person name="Maier U.G."/>
            <person name="McRose D."/>
            <person name="Mock T."/>
            <person name="Neilson J.A."/>
            <person name="Onodera N.T."/>
            <person name="Poole A.M."/>
            <person name="Pritham E.J."/>
            <person name="Richards T.A."/>
            <person name="Rocap G."/>
            <person name="Roy S.W."/>
            <person name="Sarai C."/>
            <person name="Schaack S."/>
            <person name="Shirato S."/>
            <person name="Slamovits C.H."/>
            <person name="Spencer D.F."/>
            <person name="Suzuki S."/>
            <person name="Worden A.Z."/>
            <person name="Zauner S."/>
            <person name="Barry K."/>
            <person name="Bell C."/>
            <person name="Bharti A.K."/>
            <person name="Crow J.A."/>
            <person name="Grimwood J."/>
            <person name="Kramer R."/>
            <person name="Lindquist E."/>
            <person name="Lucas S."/>
            <person name="Salamov A."/>
            <person name="McFadden G.I."/>
            <person name="Lane C.E."/>
            <person name="Keeling P.J."/>
            <person name="Gray M.W."/>
            <person name="Grigoriev I.V."/>
            <person name="Archibald J.M."/>
        </authorList>
    </citation>
    <scope>NUCLEOTIDE SEQUENCE</scope>
    <source>
        <strain evidence="2">CCMP2712</strain>
    </source>
</reference>
<name>A0A0C3SG17_GUITC</name>
<dbReference type="AlphaFoldDB" id="A0A0C3SG17"/>
<dbReference type="EnsemblProtists" id="AAC35606">
    <property type="protein sequence ID" value="AAC35606"/>
    <property type="gene ID" value="EGPrGTG00000000053"/>
</dbReference>
<dbReference type="Proteomes" id="UP000011087">
    <property type="component" value="Unassembled WGS sequence"/>
</dbReference>
<accession>A0A0C3SG17</accession>
<protein>
    <submittedName>
        <fullName evidence="1">Uncharacterized protein</fullName>
    </submittedName>
</protein>
<dbReference type="EMBL" id="AF041468">
    <property type="status" value="NOT_ANNOTATED_CDS"/>
    <property type="molecule type" value="Genomic_DNA"/>
</dbReference>
<reference evidence="1" key="3">
    <citation type="submission" date="2015-06" db="UniProtKB">
        <authorList>
            <consortium name="EnsemblProtists"/>
        </authorList>
    </citation>
    <scope>IDENTIFICATION</scope>
</reference>
<keyword evidence="2" id="KW-1185">Reference proteome</keyword>
<proteinExistence type="predicted"/>
<reference evidence="2" key="2">
    <citation type="submission" date="2012-11" db="EMBL/GenBank/DDBJ databases">
        <authorList>
            <person name="Kuo A."/>
            <person name="Curtis B.A."/>
            <person name="Tanifuji G."/>
            <person name="Burki F."/>
            <person name="Gruber A."/>
            <person name="Irimia M."/>
            <person name="Maruyama S."/>
            <person name="Arias M.C."/>
            <person name="Ball S.G."/>
            <person name="Gile G.H."/>
            <person name="Hirakawa Y."/>
            <person name="Hopkins J.F."/>
            <person name="Rensing S.A."/>
            <person name="Schmutz J."/>
            <person name="Symeonidi A."/>
            <person name="Elias M."/>
            <person name="Eveleigh R.J."/>
            <person name="Herman E.K."/>
            <person name="Klute M.J."/>
            <person name="Nakayama T."/>
            <person name="Obornik M."/>
            <person name="Reyes-Prieto A."/>
            <person name="Armbrust E.V."/>
            <person name="Aves S.J."/>
            <person name="Beiko R.G."/>
            <person name="Coutinho P."/>
            <person name="Dacks J.B."/>
            <person name="Durnford D.G."/>
            <person name="Fast N.M."/>
            <person name="Green B.R."/>
            <person name="Grisdale C."/>
            <person name="Hempe F."/>
            <person name="Henrissat B."/>
            <person name="Hoppner M.P."/>
            <person name="Ishida K.-I."/>
            <person name="Kim E."/>
            <person name="Koreny L."/>
            <person name="Kroth P.G."/>
            <person name="Liu Y."/>
            <person name="Malik S.-B."/>
            <person name="Maier U.G."/>
            <person name="McRose D."/>
            <person name="Mock T."/>
            <person name="Neilson J.A."/>
            <person name="Onodera N.T."/>
            <person name="Poole A.M."/>
            <person name="Pritham E.J."/>
            <person name="Richards T.A."/>
            <person name="Rocap G."/>
            <person name="Roy S.W."/>
            <person name="Sarai C."/>
            <person name="Schaack S."/>
            <person name="Shirato S."/>
            <person name="Slamovits C.H."/>
            <person name="Spencer D.F."/>
            <person name="Suzuki S."/>
            <person name="Worden A.Z."/>
            <person name="Zauner S."/>
            <person name="Barry K."/>
            <person name="Bell C."/>
            <person name="Bharti A.K."/>
            <person name="Crow J.A."/>
            <person name="Grimwood J."/>
            <person name="Kramer R."/>
            <person name="Lindquist E."/>
            <person name="Lucas S."/>
            <person name="Salamov A."/>
            <person name="McFadden G.I."/>
            <person name="Lane C.E."/>
            <person name="Keeling P.J."/>
            <person name="Gray M.W."/>
            <person name="Grigoriev I.V."/>
            <person name="Archibald J.M."/>
        </authorList>
    </citation>
    <scope>NUCLEOTIDE SEQUENCE</scope>
    <source>
        <strain evidence="2">CCMP2712</strain>
    </source>
</reference>
<organism evidence="1 2">
    <name type="scientific">Guillardia theta (strain CCMP2712)</name>
    <name type="common">Cryptophyte</name>
    <dbReference type="NCBI Taxonomy" id="905079"/>
    <lineage>
        <taxon>Eukaryota</taxon>
        <taxon>Cryptophyceae</taxon>
        <taxon>Pyrenomonadales</taxon>
        <taxon>Geminigeraceae</taxon>
        <taxon>Guillardia</taxon>
    </lineage>
</organism>
<sequence length="65" mass="8086">MKNDHYVFNFYFFRSKITSNHLIRLNTNYLKKTILFISSDIPETIYEKFYLQSFKLFIIYYNINL</sequence>
<evidence type="ECO:0000313" key="2">
    <source>
        <dbReference type="Proteomes" id="UP000011087"/>
    </source>
</evidence>
<evidence type="ECO:0000313" key="1">
    <source>
        <dbReference type="EnsemblProtists" id="AAC35606"/>
    </source>
</evidence>